<feature type="transmembrane region" description="Helical" evidence="1">
    <location>
        <begin position="29"/>
        <end position="46"/>
    </location>
</feature>
<gene>
    <name evidence="2" type="ORF">YALI1_B28766g</name>
</gene>
<keyword evidence="1" id="KW-1133">Transmembrane helix</keyword>
<dbReference type="VEuPathDB" id="FungiDB:YALI1_B28766g"/>
<evidence type="ECO:0000313" key="3">
    <source>
        <dbReference type="Proteomes" id="UP000182444"/>
    </source>
</evidence>
<dbReference type="Proteomes" id="UP000182444">
    <property type="component" value="Chromosome 1B"/>
</dbReference>
<sequence length="69" mass="7286">MFSDLTRIVAGESPVISASGDLVLIANDNVSLVNILVIVVVVVIFTRSTEDGCISLSALRNEVIVQLVS</sequence>
<name>A0A1D8N8T9_YARLL</name>
<dbReference type="AlphaFoldDB" id="A0A1D8N8T9"/>
<protein>
    <submittedName>
        <fullName evidence="2">Uncharacterized protein</fullName>
    </submittedName>
</protein>
<proteinExistence type="predicted"/>
<keyword evidence="1" id="KW-0472">Membrane</keyword>
<evidence type="ECO:0000256" key="1">
    <source>
        <dbReference type="SAM" id="Phobius"/>
    </source>
</evidence>
<dbReference type="RefSeq" id="XP_068138241.1">
    <property type="nucleotide sequence ID" value="XM_068282140.1"/>
</dbReference>
<accession>A0A1D8N8T9</accession>
<dbReference type="GeneID" id="94582783"/>
<organism evidence="2 3">
    <name type="scientific">Yarrowia lipolytica</name>
    <name type="common">Candida lipolytica</name>
    <dbReference type="NCBI Taxonomy" id="4952"/>
    <lineage>
        <taxon>Eukaryota</taxon>
        <taxon>Fungi</taxon>
        <taxon>Dikarya</taxon>
        <taxon>Ascomycota</taxon>
        <taxon>Saccharomycotina</taxon>
        <taxon>Dipodascomycetes</taxon>
        <taxon>Dipodascales</taxon>
        <taxon>Dipodascales incertae sedis</taxon>
        <taxon>Yarrowia</taxon>
    </lineage>
</organism>
<keyword evidence="1" id="KW-0812">Transmembrane</keyword>
<reference evidence="2 3" key="1">
    <citation type="journal article" date="2016" name="PLoS ONE">
        <title>Sequence Assembly of Yarrowia lipolytica Strain W29/CLIB89 Shows Transposable Element Diversity.</title>
        <authorList>
            <person name="Magnan C."/>
            <person name="Yu J."/>
            <person name="Chang I."/>
            <person name="Jahn E."/>
            <person name="Kanomata Y."/>
            <person name="Wu J."/>
            <person name="Zeller M."/>
            <person name="Oakes M."/>
            <person name="Baldi P."/>
            <person name="Sandmeyer S."/>
        </authorList>
    </citation>
    <scope>NUCLEOTIDE SEQUENCE [LARGE SCALE GENOMIC DNA]</scope>
    <source>
        <strain evidence="3">CLIB89(W29)</strain>
    </source>
</reference>
<dbReference type="EMBL" id="CP017554">
    <property type="protein sequence ID" value="AOW02055.1"/>
    <property type="molecule type" value="Genomic_DNA"/>
</dbReference>
<evidence type="ECO:0000313" key="2">
    <source>
        <dbReference type="EMBL" id="AOW02055.1"/>
    </source>
</evidence>